<dbReference type="AlphaFoldDB" id="A0A1G1V4W8"/>
<dbReference type="InterPro" id="IPR019758">
    <property type="entry name" value="Pept_S26A_signal_pept_1_CS"/>
</dbReference>
<evidence type="ECO:0000256" key="5">
    <source>
        <dbReference type="PIRSR" id="PIRSR600223-1"/>
    </source>
</evidence>
<dbReference type="SUPFAM" id="SSF51306">
    <property type="entry name" value="LexA/Signal peptidase"/>
    <property type="match status" value="1"/>
</dbReference>
<organism evidence="8 9">
    <name type="scientific">Candidatus Blackburnbacteria bacterium RIFCSPHIGHO2_02_FULL_44_20</name>
    <dbReference type="NCBI Taxonomy" id="1797516"/>
    <lineage>
        <taxon>Bacteria</taxon>
        <taxon>Candidatus Blackburniibacteriota</taxon>
    </lineage>
</organism>
<evidence type="ECO:0000256" key="1">
    <source>
        <dbReference type="ARBA" id="ARBA00000677"/>
    </source>
</evidence>
<evidence type="ECO:0000259" key="7">
    <source>
        <dbReference type="Pfam" id="PF10502"/>
    </source>
</evidence>
<dbReference type="GO" id="GO:0016020">
    <property type="term" value="C:membrane"/>
    <property type="evidence" value="ECO:0007669"/>
    <property type="project" value="UniProtKB-SubCell"/>
</dbReference>
<evidence type="ECO:0000313" key="9">
    <source>
        <dbReference type="Proteomes" id="UP000178319"/>
    </source>
</evidence>
<dbReference type="GO" id="GO:0009003">
    <property type="term" value="F:signal peptidase activity"/>
    <property type="evidence" value="ECO:0007669"/>
    <property type="project" value="UniProtKB-EC"/>
</dbReference>
<protein>
    <recommendedName>
        <fullName evidence="3 6">Signal peptidase I</fullName>
        <ecNumber evidence="3 6">3.4.21.89</ecNumber>
    </recommendedName>
</protein>
<sequence length="184" mass="20545">MITRRLGAAIVDILQTVVLAVAIFLVVYLFLFQPHQVKGDSMFPNMLDGEYLLTDKLSYRLGKPDRGDIVVFAAPPNPSEDYIKRIIGLPGESVLIRDGKVYINGSELRESYLPDSLITSAGQSLSEGSEMVLADDEYFVLGDNRPNSSDSRRWGPVKRKKLVGRAWVVYWPPKEAGAIDHAEY</sequence>
<feature type="domain" description="Peptidase S26" evidence="7">
    <location>
        <begin position="12"/>
        <end position="171"/>
    </location>
</feature>
<evidence type="ECO:0000256" key="6">
    <source>
        <dbReference type="RuleBase" id="RU362042"/>
    </source>
</evidence>
<dbReference type="EC" id="3.4.21.89" evidence="3 6"/>
<comment type="subcellular location">
    <subcellularLocation>
        <location evidence="6">Membrane</location>
        <topology evidence="6">Single-pass type II membrane protein</topology>
    </subcellularLocation>
</comment>
<dbReference type="PROSITE" id="PS00760">
    <property type="entry name" value="SPASE_I_2"/>
    <property type="match status" value="1"/>
</dbReference>
<keyword evidence="4 6" id="KW-0378">Hydrolase</keyword>
<dbReference type="InterPro" id="IPR019533">
    <property type="entry name" value="Peptidase_S26"/>
</dbReference>
<dbReference type="GO" id="GO:0006465">
    <property type="term" value="P:signal peptide processing"/>
    <property type="evidence" value="ECO:0007669"/>
    <property type="project" value="InterPro"/>
</dbReference>
<feature type="active site" evidence="5">
    <location>
        <position position="84"/>
    </location>
</feature>
<keyword evidence="6" id="KW-0472">Membrane</keyword>
<name>A0A1G1V4W8_9BACT</name>
<dbReference type="EMBL" id="MHBZ01000036">
    <property type="protein sequence ID" value="OGY10407.1"/>
    <property type="molecule type" value="Genomic_DNA"/>
</dbReference>
<dbReference type="InterPro" id="IPR019757">
    <property type="entry name" value="Pept_S26A_signal_pept_1_Lys-AS"/>
</dbReference>
<dbReference type="STRING" id="1797516.A3D26_03755"/>
<dbReference type="CDD" id="cd06530">
    <property type="entry name" value="S26_SPase_I"/>
    <property type="match status" value="1"/>
</dbReference>
<proteinExistence type="inferred from homology"/>
<dbReference type="NCBIfam" id="TIGR02227">
    <property type="entry name" value="sigpep_I_bact"/>
    <property type="match status" value="1"/>
</dbReference>
<dbReference type="PANTHER" id="PTHR43390">
    <property type="entry name" value="SIGNAL PEPTIDASE I"/>
    <property type="match status" value="1"/>
</dbReference>
<feature type="active site" evidence="5">
    <location>
        <position position="41"/>
    </location>
</feature>
<accession>A0A1G1V4W8</accession>
<evidence type="ECO:0000313" key="8">
    <source>
        <dbReference type="EMBL" id="OGY10407.1"/>
    </source>
</evidence>
<comment type="similarity">
    <text evidence="2 6">Belongs to the peptidase S26 family.</text>
</comment>
<comment type="caution">
    <text evidence="8">The sequence shown here is derived from an EMBL/GenBank/DDBJ whole genome shotgun (WGS) entry which is preliminary data.</text>
</comment>
<dbReference type="PANTHER" id="PTHR43390:SF1">
    <property type="entry name" value="CHLOROPLAST PROCESSING PEPTIDASE"/>
    <property type="match status" value="1"/>
</dbReference>
<dbReference type="InterPro" id="IPR036286">
    <property type="entry name" value="LexA/Signal_pep-like_sf"/>
</dbReference>
<feature type="transmembrane region" description="Helical" evidence="6">
    <location>
        <begin position="6"/>
        <end position="32"/>
    </location>
</feature>
<keyword evidence="6" id="KW-0645">Protease</keyword>
<reference evidence="8 9" key="1">
    <citation type="journal article" date="2016" name="Nat. Commun.">
        <title>Thousands of microbial genomes shed light on interconnected biogeochemical processes in an aquifer system.</title>
        <authorList>
            <person name="Anantharaman K."/>
            <person name="Brown C.T."/>
            <person name="Hug L.A."/>
            <person name="Sharon I."/>
            <person name="Castelle C.J."/>
            <person name="Probst A.J."/>
            <person name="Thomas B.C."/>
            <person name="Singh A."/>
            <person name="Wilkins M.J."/>
            <person name="Karaoz U."/>
            <person name="Brodie E.L."/>
            <person name="Williams K.H."/>
            <person name="Hubbard S.S."/>
            <person name="Banfield J.F."/>
        </authorList>
    </citation>
    <scope>NUCLEOTIDE SEQUENCE [LARGE SCALE GENOMIC DNA]</scope>
</reference>
<gene>
    <name evidence="8" type="ORF">A3D26_03755</name>
</gene>
<dbReference type="PROSITE" id="PS00761">
    <property type="entry name" value="SPASE_I_3"/>
    <property type="match status" value="1"/>
</dbReference>
<evidence type="ECO:0000256" key="2">
    <source>
        <dbReference type="ARBA" id="ARBA00009370"/>
    </source>
</evidence>
<evidence type="ECO:0000256" key="4">
    <source>
        <dbReference type="ARBA" id="ARBA00022801"/>
    </source>
</evidence>
<dbReference type="GO" id="GO:0004252">
    <property type="term" value="F:serine-type endopeptidase activity"/>
    <property type="evidence" value="ECO:0007669"/>
    <property type="project" value="InterPro"/>
</dbReference>
<dbReference type="Proteomes" id="UP000178319">
    <property type="component" value="Unassembled WGS sequence"/>
</dbReference>
<dbReference type="Pfam" id="PF10502">
    <property type="entry name" value="Peptidase_S26"/>
    <property type="match status" value="1"/>
</dbReference>
<comment type="catalytic activity">
    <reaction evidence="1 6">
        <text>Cleavage of hydrophobic, N-terminal signal or leader sequences from secreted and periplasmic proteins.</text>
        <dbReference type="EC" id="3.4.21.89"/>
    </reaction>
</comment>
<dbReference type="InterPro" id="IPR000223">
    <property type="entry name" value="Pept_S26A_signal_pept_1"/>
</dbReference>
<dbReference type="PRINTS" id="PR00727">
    <property type="entry name" value="LEADERPTASE"/>
</dbReference>
<keyword evidence="6" id="KW-0812">Transmembrane</keyword>
<evidence type="ECO:0000256" key="3">
    <source>
        <dbReference type="ARBA" id="ARBA00013208"/>
    </source>
</evidence>
<keyword evidence="6" id="KW-1133">Transmembrane helix</keyword>
<dbReference type="Gene3D" id="2.10.109.10">
    <property type="entry name" value="Umud Fragment, subunit A"/>
    <property type="match status" value="1"/>
</dbReference>